<dbReference type="InterPro" id="IPR019198">
    <property type="entry name" value="Beta_propeller_containing"/>
</dbReference>
<dbReference type="PROSITE" id="PS51257">
    <property type="entry name" value="PROKAR_LIPOPROTEIN"/>
    <property type="match status" value="1"/>
</dbReference>
<feature type="region of interest" description="Disordered" evidence="1">
    <location>
        <begin position="359"/>
        <end position="461"/>
    </location>
</feature>
<name>A0A8J3SA44_9ACTN</name>
<dbReference type="AlphaFoldDB" id="A0A8J3SA44"/>
<proteinExistence type="predicted"/>
<feature type="compositionally biased region" description="Basic and acidic residues" evidence="1">
    <location>
        <begin position="438"/>
        <end position="448"/>
    </location>
</feature>
<evidence type="ECO:0000256" key="2">
    <source>
        <dbReference type="SAM" id="SignalP"/>
    </source>
</evidence>
<dbReference type="RefSeq" id="WP_204061896.1">
    <property type="nucleotide sequence ID" value="NZ_BOOJ01000002.1"/>
</dbReference>
<keyword evidence="2" id="KW-0732">Signal</keyword>
<evidence type="ECO:0000313" key="4">
    <source>
        <dbReference type="Proteomes" id="UP000619788"/>
    </source>
</evidence>
<keyword evidence="4" id="KW-1185">Reference proteome</keyword>
<dbReference type="Pfam" id="PF09826">
    <property type="entry name" value="Beta_propel"/>
    <property type="match status" value="1"/>
</dbReference>
<feature type="signal peptide" evidence="2">
    <location>
        <begin position="1"/>
        <end position="29"/>
    </location>
</feature>
<gene>
    <name evidence="3" type="ORF">Psi01_01200</name>
</gene>
<evidence type="ECO:0000256" key="1">
    <source>
        <dbReference type="SAM" id="MobiDB-lite"/>
    </source>
</evidence>
<feature type="compositionally biased region" description="Low complexity" evidence="1">
    <location>
        <begin position="359"/>
        <end position="374"/>
    </location>
</feature>
<comment type="caution">
    <text evidence="3">The sequence shown here is derived from an EMBL/GenBank/DDBJ whole genome shotgun (WGS) entry which is preliminary data.</text>
</comment>
<dbReference type="Proteomes" id="UP000619788">
    <property type="component" value="Unassembled WGS sequence"/>
</dbReference>
<reference evidence="3 4" key="1">
    <citation type="submission" date="2021-01" db="EMBL/GenBank/DDBJ databases">
        <title>Whole genome shotgun sequence of Planobispora siamensis NBRC 107568.</title>
        <authorList>
            <person name="Komaki H."/>
            <person name="Tamura T."/>
        </authorList>
    </citation>
    <scope>NUCLEOTIDE SEQUENCE [LARGE SCALE GENOMIC DNA]</scope>
    <source>
        <strain evidence="3 4">NBRC 107568</strain>
    </source>
</reference>
<feature type="region of interest" description="Disordered" evidence="1">
    <location>
        <begin position="91"/>
        <end position="117"/>
    </location>
</feature>
<evidence type="ECO:0000313" key="3">
    <source>
        <dbReference type="EMBL" id="GIH89490.1"/>
    </source>
</evidence>
<protein>
    <recommendedName>
        <fullName evidence="5">Beta propeller domain-containing protein</fullName>
    </recommendedName>
</protein>
<organism evidence="3 4">
    <name type="scientific">Planobispora siamensis</name>
    <dbReference type="NCBI Taxonomy" id="936338"/>
    <lineage>
        <taxon>Bacteria</taxon>
        <taxon>Bacillati</taxon>
        <taxon>Actinomycetota</taxon>
        <taxon>Actinomycetes</taxon>
        <taxon>Streptosporangiales</taxon>
        <taxon>Streptosporangiaceae</taxon>
        <taxon>Planobispora</taxon>
    </lineage>
</organism>
<accession>A0A8J3SA44</accession>
<feature type="chain" id="PRO_5035275548" description="Beta propeller domain-containing protein" evidence="2">
    <location>
        <begin position="30"/>
        <end position="722"/>
    </location>
</feature>
<sequence length="722" mass="75583">MRTSIRTAVRNGSAVTLATALLATACSSAGTEPGASRTTPVDLGNVKLVSYSGCDDMLAGLREATAKHVGPWGIGGPQLMYRTAIGAEDTAAAGKRAEAPEHSTTNTHEAGVDEPDLVKTDGNRVITVNRGVLRVVDTATRKVTGALKLVDAEQAWAPADLLVSGDRALVLFSGGGIIPYGATAKVAPSPGPRYVLVDLSGEPKVLGSITPEGSHVDARMVGSTVRLVVRSQPQITFPDAGPDATETERTRKNVEVVKAAPLEAWLPKFEVADAAGTTVKNTVACEQVSHPQEYTGTSMVTVHTLDLAQGAQALSASAPISVAADGDTVYGTGSSLYVTSNPRSGWAMPVDVILEEEPAATPTASSSGSSSGEAVPPKVEPTPAEESVTPQPQDPTATATSPDDPTSTRNPEPDNETTGVPDPVPSATSEPAETPVKPPEETEVHRFDITAPGAPRYVTSGKVPGRLLNQYSLSEHEGNLRVATTSETEKSSSSAVYVLNAGTLAKVGEIGGLGEGERIYSVRFIGPVGYVVTFKQVDPLYVLDLRDPAAPRKTGELKITGYSAYLHPAGEGRLIGIGQEASEQGRTLGTQVSLFDVSDPAAPRRLSQLFQKDSGSEAEWDPHAFLYWAKTGTAVLPLSTWTGTEQTNGAALVLKIGDSAIDKTGTILHPAPKPVENTRIAPYDPGIRRSVVIGDSLWTVSDLGLKINSMSDLAEQAWIPFD</sequence>
<feature type="compositionally biased region" description="Low complexity" evidence="1">
    <location>
        <begin position="389"/>
        <end position="408"/>
    </location>
</feature>
<evidence type="ECO:0008006" key="5">
    <source>
        <dbReference type="Google" id="ProtNLM"/>
    </source>
</evidence>
<dbReference type="EMBL" id="BOOJ01000002">
    <property type="protein sequence ID" value="GIH89490.1"/>
    <property type="molecule type" value="Genomic_DNA"/>
</dbReference>